<proteinExistence type="predicted"/>
<evidence type="ECO:0000313" key="2">
    <source>
        <dbReference type="Proteomes" id="UP000789405"/>
    </source>
</evidence>
<sequence>MVDLEPFIVLIGYRAPLHMVSNEFKRTGRTRVALKSGISSERLEE</sequence>
<dbReference type="AlphaFoldDB" id="A0A9N9JGW3"/>
<name>A0A9N9JGW3_9GLOM</name>
<gene>
    <name evidence="1" type="ORF">DERYTH_LOCUS19740</name>
</gene>
<protein>
    <submittedName>
        <fullName evidence="1">28039_t:CDS:1</fullName>
    </submittedName>
</protein>
<dbReference type="Proteomes" id="UP000789405">
    <property type="component" value="Unassembled WGS sequence"/>
</dbReference>
<evidence type="ECO:0000313" key="1">
    <source>
        <dbReference type="EMBL" id="CAG8781830.1"/>
    </source>
</evidence>
<accession>A0A9N9JGW3</accession>
<reference evidence="1" key="1">
    <citation type="submission" date="2021-06" db="EMBL/GenBank/DDBJ databases">
        <authorList>
            <person name="Kallberg Y."/>
            <person name="Tangrot J."/>
            <person name="Rosling A."/>
        </authorList>
    </citation>
    <scope>NUCLEOTIDE SEQUENCE</scope>
    <source>
        <strain evidence="1">MA453B</strain>
    </source>
</reference>
<feature type="non-terminal residue" evidence="1">
    <location>
        <position position="45"/>
    </location>
</feature>
<comment type="caution">
    <text evidence="1">The sequence shown here is derived from an EMBL/GenBank/DDBJ whole genome shotgun (WGS) entry which is preliminary data.</text>
</comment>
<organism evidence="1 2">
    <name type="scientific">Dentiscutata erythropus</name>
    <dbReference type="NCBI Taxonomy" id="1348616"/>
    <lineage>
        <taxon>Eukaryota</taxon>
        <taxon>Fungi</taxon>
        <taxon>Fungi incertae sedis</taxon>
        <taxon>Mucoromycota</taxon>
        <taxon>Glomeromycotina</taxon>
        <taxon>Glomeromycetes</taxon>
        <taxon>Diversisporales</taxon>
        <taxon>Gigasporaceae</taxon>
        <taxon>Dentiscutata</taxon>
    </lineage>
</organism>
<dbReference type="EMBL" id="CAJVPY010022105">
    <property type="protein sequence ID" value="CAG8781830.1"/>
    <property type="molecule type" value="Genomic_DNA"/>
</dbReference>
<keyword evidence="2" id="KW-1185">Reference proteome</keyword>